<protein>
    <submittedName>
        <fullName evidence="1">Uncharacterized protein</fullName>
    </submittedName>
</protein>
<proteinExistence type="predicted"/>
<dbReference type="AlphaFoldDB" id="A0A6M1STP9"/>
<accession>A0A6M1STP9</accession>
<dbReference type="RefSeq" id="WP_165140527.1">
    <property type="nucleotide sequence ID" value="NZ_JAALLT010000002.1"/>
</dbReference>
<name>A0A6M1STP9_9BACT</name>
<organism evidence="1 2">
    <name type="scientific">Halalkalibaculum roseum</name>
    <dbReference type="NCBI Taxonomy" id="2709311"/>
    <lineage>
        <taxon>Bacteria</taxon>
        <taxon>Pseudomonadati</taxon>
        <taxon>Balneolota</taxon>
        <taxon>Balneolia</taxon>
        <taxon>Balneolales</taxon>
        <taxon>Balneolaceae</taxon>
        <taxon>Halalkalibaculum</taxon>
    </lineage>
</organism>
<evidence type="ECO:0000313" key="2">
    <source>
        <dbReference type="Proteomes" id="UP000473278"/>
    </source>
</evidence>
<keyword evidence="2" id="KW-1185">Reference proteome</keyword>
<reference evidence="1 2" key="1">
    <citation type="submission" date="2020-02" db="EMBL/GenBank/DDBJ databases">
        <title>Balneolaceae bacterium YR4-1, complete genome.</title>
        <authorList>
            <person name="Li Y."/>
            <person name="Wu S."/>
        </authorList>
    </citation>
    <scope>NUCLEOTIDE SEQUENCE [LARGE SCALE GENOMIC DNA]</scope>
    <source>
        <strain evidence="1 2">YR4-1</strain>
    </source>
</reference>
<comment type="caution">
    <text evidence="1">The sequence shown here is derived from an EMBL/GenBank/DDBJ whole genome shotgun (WGS) entry which is preliminary data.</text>
</comment>
<evidence type="ECO:0000313" key="1">
    <source>
        <dbReference type="EMBL" id="NGP76300.1"/>
    </source>
</evidence>
<dbReference type="EMBL" id="JAALLT010000002">
    <property type="protein sequence ID" value="NGP76300.1"/>
    <property type="molecule type" value="Genomic_DNA"/>
</dbReference>
<dbReference type="Proteomes" id="UP000473278">
    <property type="component" value="Unassembled WGS sequence"/>
</dbReference>
<sequence>MTTKEKWFPEDWEYSSAPNLYYYNGLKVKRVEQDQGKVELITRDRNHTRHSVLAEGLREAMKKMEARL</sequence>
<gene>
    <name evidence="1" type="ORF">G3570_06630</name>
</gene>